<name>A0A8H2HVZ9_ORBOL</name>
<dbReference type="GO" id="GO:0052689">
    <property type="term" value="F:carboxylic ester hydrolase activity"/>
    <property type="evidence" value="ECO:0007669"/>
    <property type="project" value="TreeGrafter"/>
</dbReference>
<dbReference type="PANTHER" id="PTHR46118:SF4">
    <property type="entry name" value="PROTEIN ABHD11"/>
    <property type="match status" value="1"/>
</dbReference>
<protein>
    <recommendedName>
        <fullName evidence="3">AB hydrolase-1 domain-containing protein</fullName>
    </recommendedName>
</protein>
<dbReference type="FunFam" id="3.40.50.1820:FF:000039">
    <property type="entry name" value="Esterase ybfF"/>
    <property type="match status" value="1"/>
</dbReference>
<dbReference type="InterPro" id="IPR000073">
    <property type="entry name" value="AB_hydrolase_1"/>
</dbReference>
<evidence type="ECO:0000259" key="3">
    <source>
        <dbReference type="Pfam" id="PF00561"/>
    </source>
</evidence>
<gene>
    <name evidence="4" type="ORF">EYR41_000417</name>
</gene>
<dbReference type="GO" id="GO:0005739">
    <property type="term" value="C:mitochondrion"/>
    <property type="evidence" value="ECO:0007669"/>
    <property type="project" value="TreeGrafter"/>
</dbReference>
<accession>A0A8H2HVZ9</accession>
<evidence type="ECO:0000256" key="1">
    <source>
        <dbReference type="ARBA" id="ARBA00008645"/>
    </source>
</evidence>
<evidence type="ECO:0000313" key="4">
    <source>
        <dbReference type="EMBL" id="TGJ73308.1"/>
    </source>
</evidence>
<dbReference type="AlphaFoldDB" id="A0A8H2HVZ9"/>
<comment type="similarity">
    <text evidence="1">Belongs to the AB hydrolase superfamily.</text>
</comment>
<dbReference type="PANTHER" id="PTHR46118">
    <property type="entry name" value="PROTEIN ABHD11"/>
    <property type="match status" value="1"/>
</dbReference>
<dbReference type="Gene3D" id="3.40.50.1820">
    <property type="entry name" value="alpha/beta hydrolase"/>
    <property type="match status" value="1"/>
</dbReference>
<dbReference type="EMBL" id="SOZJ01000001">
    <property type="protein sequence ID" value="TGJ73308.1"/>
    <property type="molecule type" value="Genomic_DNA"/>
</dbReference>
<dbReference type="Pfam" id="PF00561">
    <property type="entry name" value="Abhydrolase_1"/>
    <property type="match status" value="1"/>
</dbReference>
<dbReference type="Proteomes" id="UP000297595">
    <property type="component" value="Unassembled WGS sequence"/>
</dbReference>
<comment type="caution">
    <text evidence="4">The sequence shown here is derived from an EMBL/GenBank/DDBJ whole genome shotgun (WGS) entry which is preliminary data.</text>
</comment>
<organism evidence="4 5">
    <name type="scientific">Orbilia oligospora</name>
    <name type="common">Nematode-trapping fungus</name>
    <name type="synonym">Arthrobotrys oligospora</name>
    <dbReference type="NCBI Taxonomy" id="2813651"/>
    <lineage>
        <taxon>Eukaryota</taxon>
        <taxon>Fungi</taxon>
        <taxon>Dikarya</taxon>
        <taxon>Ascomycota</taxon>
        <taxon>Pezizomycotina</taxon>
        <taxon>Orbiliomycetes</taxon>
        <taxon>Orbiliales</taxon>
        <taxon>Orbiliaceae</taxon>
        <taxon>Orbilia</taxon>
    </lineage>
</organism>
<dbReference type="SUPFAM" id="SSF53474">
    <property type="entry name" value="alpha/beta-Hydrolases"/>
    <property type="match status" value="1"/>
</dbReference>
<dbReference type="InterPro" id="IPR029058">
    <property type="entry name" value="AB_hydrolase_fold"/>
</dbReference>
<evidence type="ECO:0000313" key="5">
    <source>
        <dbReference type="Proteomes" id="UP000297595"/>
    </source>
</evidence>
<evidence type="ECO:0000256" key="2">
    <source>
        <dbReference type="ARBA" id="ARBA00022801"/>
    </source>
</evidence>
<dbReference type="OrthoDB" id="8119704at2759"/>
<feature type="domain" description="AB hydrolase-1" evidence="3">
    <location>
        <begin position="72"/>
        <end position="307"/>
    </location>
</feature>
<proteinExistence type="inferred from homology"/>
<sequence length="324" mass="36877">MRVLYRPITRVGFTTPSITTATTVQRCLYSSHHHHHDHHAHPTDAAKSSIKMSYTLHHPQSHYKGGDERHEPIIFMHGLFGSKMNNRGISKMLVKELNRSVFALDLRNHGESPHVTPHTYTAMAEDVEHFIKDHRLKHPTLIGHSMGAKVAMSVALRSPNLIQDIVAVDNAPVNAQLGRQFAQYLQAMTRIENTPIVNAKEADEILAAYEPSLPIRQFLFTNLLKPTKENDKFRWRIPIKILGGALDEMAAFPFTPGERSFTKPALFVRGTTSKYVADETIPLIGEFFPRFQLKDVEAGHWLISENPEGFKNVCLEFFRREKED</sequence>
<reference evidence="4 5" key="1">
    <citation type="submission" date="2019-03" db="EMBL/GenBank/DDBJ databases">
        <title>Nematode-trapping fungi genome.</title>
        <authorList>
            <person name="Vidal-Diez De Ulzurrun G."/>
        </authorList>
    </citation>
    <scope>NUCLEOTIDE SEQUENCE [LARGE SCALE GENOMIC DNA]</scope>
    <source>
        <strain evidence="4 5">TWF154</strain>
    </source>
</reference>
<keyword evidence="2" id="KW-0378">Hydrolase</keyword>